<feature type="transmembrane region" description="Helical" evidence="1">
    <location>
        <begin position="20"/>
        <end position="38"/>
    </location>
</feature>
<comment type="caution">
    <text evidence="2">The sequence shown here is derived from an EMBL/GenBank/DDBJ whole genome shotgun (WGS) entry which is preliminary data.</text>
</comment>
<reference evidence="2 3" key="1">
    <citation type="submission" date="2018-05" db="EMBL/GenBank/DDBJ databases">
        <title>Genomic Encyclopedia of Type Strains, Phase IV (KMG-IV): sequencing the most valuable type-strain genomes for metagenomic binning, comparative biology and taxonomic classification.</title>
        <authorList>
            <person name="Goeker M."/>
        </authorList>
    </citation>
    <scope>NUCLEOTIDE SEQUENCE [LARGE SCALE GENOMIC DNA]</scope>
    <source>
        <strain evidence="2 3">DSM 103371</strain>
    </source>
</reference>
<evidence type="ECO:0000313" key="2">
    <source>
        <dbReference type="EMBL" id="PWK57761.1"/>
    </source>
</evidence>
<keyword evidence="3" id="KW-1185">Reference proteome</keyword>
<evidence type="ECO:0000313" key="3">
    <source>
        <dbReference type="Proteomes" id="UP000245390"/>
    </source>
</evidence>
<protein>
    <submittedName>
        <fullName evidence="2">Uncharacterized protein</fullName>
    </submittedName>
</protein>
<keyword evidence="1" id="KW-1133">Transmembrane helix</keyword>
<dbReference type="AlphaFoldDB" id="A0A316GA11"/>
<evidence type="ECO:0000256" key="1">
    <source>
        <dbReference type="SAM" id="Phobius"/>
    </source>
</evidence>
<sequence length="39" mass="4182">MPKRLRDLLLGAPEAVPGDYILALTAVVGLMAAVFVRMI</sequence>
<proteinExistence type="predicted"/>
<keyword evidence="1" id="KW-0472">Membrane</keyword>
<accession>A0A316GA11</accession>
<dbReference type="Proteomes" id="UP000245390">
    <property type="component" value="Unassembled WGS sequence"/>
</dbReference>
<organism evidence="2 3">
    <name type="scientific">Silicimonas algicola</name>
    <dbReference type="NCBI Taxonomy" id="1826607"/>
    <lineage>
        <taxon>Bacteria</taxon>
        <taxon>Pseudomonadati</taxon>
        <taxon>Pseudomonadota</taxon>
        <taxon>Alphaproteobacteria</taxon>
        <taxon>Rhodobacterales</taxon>
        <taxon>Paracoccaceae</taxon>
    </lineage>
</organism>
<gene>
    <name evidence="2" type="ORF">C8D95_102409</name>
</gene>
<dbReference type="EMBL" id="QGGV01000002">
    <property type="protein sequence ID" value="PWK57761.1"/>
    <property type="molecule type" value="Genomic_DNA"/>
</dbReference>
<name>A0A316GA11_9RHOB</name>
<keyword evidence="1" id="KW-0812">Transmembrane</keyword>